<feature type="transmembrane region" description="Helical" evidence="1">
    <location>
        <begin position="12"/>
        <end position="29"/>
    </location>
</feature>
<accession>R8VZ94</accession>
<name>R8VZ94_9FIRM</name>
<dbReference type="eggNOG" id="COG4219">
    <property type="taxonomic scope" value="Bacteria"/>
</dbReference>
<feature type="transmembrane region" description="Helical" evidence="1">
    <location>
        <begin position="203"/>
        <end position="225"/>
    </location>
</feature>
<keyword evidence="1" id="KW-1133">Transmembrane helix</keyword>
<feature type="transmembrane region" description="Helical" evidence="1">
    <location>
        <begin position="112"/>
        <end position="134"/>
    </location>
</feature>
<dbReference type="Proteomes" id="UP000013981">
    <property type="component" value="Unassembled WGS sequence"/>
</dbReference>
<dbReference type="HOGENOM" id="CLU_013716_0_0_9"/>
<organism evidence="3 4">
    <name type="scientific">Butyricicoccus pullicaecorum 1.2</name>
    <dbReference type="NCBI Taxonomy" id="1203606"/>
    <lineage>
        <taxon>Bacteria</taxon>
        <taxon>Bacillati</taxon>
        <taxon>Bacillota</taxon>
        <taxon>Clostridia</taxon>
        <taxon>Eubacteriales</taxon>
        <taxon>Butyricicoccaceae</taxon>
        <taxon>Butyricicoccus</taxon>
    </lineage>
</organism>
<feature type="transmembrane region" description="Helical" evidence="1">
    <location>
        <begin position="36"/>
        <end position="55"/>
    </location>
</feature>
<evidence type="ECO:0000313" key="3">
    <source>
        <dbReference type="EMBL" id="EOQ36242.1"/>
    </source>
</evidence>
<dbReference type="InterPro" id="IPR008756">
    <property type="entry name" value="Peptidase_M56"/>
</dbReference>
<evidence type="ECO:0000259" key="2">
    <source>
        <dbReference type="Pfam" id="PF05569"/>
    </source>
</evidence>
<feature type="domain" description="Peptidase M56" evidence="2">
    <location>
        <begin position="8"/>
        <end position="281"/>
    </location>
</feature>
<evidence type="ECO:0000256" key="1">
    <source>
        <dbReference type="SAM" id="Phobius"/>
    </source>
</evidence>
<dbReference type="PANTHER" id="PTHR34978:SF3">
    <property type="entry name" value="SLR0241 PROTEIN"/>
    <property type="match status" value="1"/>
</dbReference>
<dbReference type="InterPro" id="IPR052173">
    <property type="entry name" value="Beta-lactam_resp_regulator"/>
</dbReference>
<dbReference type="Pfam" id="PF05569">
    <property type="entry name" value="Peptidase_M56"/>
    <property type="match status" value="1"/>
</dbReference>
<dbReference type="AlphaFoldDB" id="R8VZ94"/>
<dbReference type="OrthoDB" id="9804799at2"/>
<dbReference type="RefSeq" id="WP_016148397.1">
    <property type="nucleotide sequence ID" value="NZ_KB976104.1"/>
</dbReference>
<sequence length="467" mass="51926">MTELFLSFVNRSITAGWMILPVLCLRWCLRNFRSKDLICILWGLVGLRLALPFSLPTPFSLIPSAQTIPTDIMYAASPAIDTGLSTLNQTVNPMLSASFSPDPSASANPLQIWLALAVLIWVIGIALFALYALISLLRLRHRLTEAVPVGENVWVCDHIASPFLLGLMHPRIYLPSSLDPQTAASVIAHEHAHLARHDPIWKAVGFVLLALYWFHPLVWVAYILFCRDMELACDARATRDFSPAERKTYAEALLACSLPHAVRSFCPLAFGEIGVKSRIRALLQGKKPSHFLVVVTIFIIAILAVCFLTDPVPSDPSESSTSALALTDDVISDAILTHYNAHSTEDLLCTESHIPLLTTYRQNDDGSLKVTAYLMVLYLELVRDGDWFREQSGSHIPTALTFHVQSDGSCTLTEYWEPGDGSLYAPDIRAKFPADIAERALDTQRYIDEQMKACYDQAIAYWGLEEP</sequence>
<keyword evidence="1" id="KW-0812">Transmembrane</keyword>
<keyword evidence="4" id="KW-1185">Reference proteome</keyword>
<proteinExistence type="predicted"/>
<dbReference type="PATRIC" id="fig|1203606.4.peg.2239"/>
<dbReference type="PANTHER" id="PTHR34978">
    <property type="entry name" value="POSSIBLE SENSOR-TRANSDUCER PROTEIN BLAR"/>
    <property type="match status" value="1"/>
</dbReference>
<keyword evidence="1" id="KW-0472">Membrane</keyword>
<reference evidence="3 4" key="1">
    <citation type="submission" date="2013-01" db="EMBL/GenBank/DDBJ databases">
        <title>The Genome Sequence of Butyricicoccus pullicaecorum 1.2.</title>
        <authorList>
            <consortium name="The Broad Institute Genome Sequencing Platform"/>
            <person name="Earl A."/>
            <person name="Ward D."/>
            <person name="Feldgarden M."/>
            <person name="Gevers D."/>
            <person name="Van Immerseel F."/>
            <person name="Eeckhaut V."/>
            <person name="Walker B."/>
            <person name="Young S.K."/>
            <person name="Zeng Q."/>
            <person name="Gargeya S."/>
            <person name="Fitzgerald M."/>
            <person name="Haas B."/>
            <person name="Abouelleil A."/>
            <person name="Alvarado L."/>
            <person name="Arachchi H.M."/>
            <person name="Berlin A.M."/>
            <person name="Chapman S.B."/>
            <person name="Dewar J."/>
            <person name="Goldberg J."/>
            <person name="Griggs A."/>
            <person name="Gujja S."/>
            <person name="Hansen M."/>
            <person name="Howarth C."/>
            <person name="Imamovic A."/>
            <person name="Larimer J."/>
            <person name="McCowan C."/>
            <person name="Murphy C."/>
            <person name="Neiman D."/>
            <person name="Pearson M."/>
            <person name="Priest M."/>
            <person name="Roberts A."/>
            <person name="Saif S."/>
            <person name="Shea T."/>
            <person name="Sisk P."/>
            <person name="Sykes S."/>
            <person name="Wortman J."/>
            <person name="Nusbaum C."/>
            <person name="Birren B."/>
        </authorList>
    </citation>
    <scope>NUCLEOTIDE SEQUENCE [LARGE SCALE GENOMIC DNA]</scope>
    <source>
        <strain evidence="3 4">1.2</strain>
    </source>
</reference>
<dbReference type="CDD" id="cd07341">
    <property type="entry name" value="M56_BlaR1_MecR1_like"/>
    <property type="match status" value="1"/>
</dbReference>
<protein>
    <recommendedName>
        <fullName evidence="2">Peptidase M56 domain-containing protein</fullName>
    </recommendedName>
</protein>
<gene>
    <name evidence="3" type="ORF">HMPREF1526_02275</name>
</gene>
<evidence type="ECO:0000313" key="4">
    <source>
        <dbReference type="Proteomes" id="UP000013981"/>
    </source>
</evidence>
<feature type="transmembrane region" description="Helical" evidence="1">
    <location>
        <begin position="291"/>
        <end position="312"/>
    </location>
</feature>
<comment type="caution">
    <text evidence="3">The sequence shown here is derived from an EMBL/GenBank/DDBJ whole genome shotgun (WGS) entry which is preliminary data.</text>
</comment>
<dbReference type="EMBL" id="AQOB01000008">
    <property type="protein sequence ID" value="EOQ36242.1"/>
    <property type="molecule type" value="Genomic_DNA"/>
</dbReference>